<dbReference type="AlphaFoldDB" id="A0A7W7WJT9"/>
<feature type="transmembrane region" description="Helical" evidence="1">
    <location>
        <begin position="43"/>
        <end position="60"/>
    </location>
</feature>
<keyword evidence="1" id="KW-1133">Transmembrane helix</keyword>
<evidence type="ECO:0000313" key="3">
    <source>
        <dbReference type="Proteomes" id="UP000573327"/>
    </source>
</evidence>
<organism evidence="2 3">
    <name type="scientific">Kitasatospora gansuensis</name>
    <dbReference type="NCBI Taxonomy" id="258050"/>
    <lineage>
        <taxon>Bacteria</taxon>
        <taxon>Bacillati</taxon>
        <taxon>Actinomycetota</taxon>
        <taxon>Actinomycetes</taxon>
        <taxon>Kitasatosporales</taxon>
        <taxon>Streptomycetaceae</taxon>
        <taxon>Kitasatospora</taxon>
    </lineage>
</organism>
<sequence length="61" mass="6384">MVRTTRINPQCTFPDGRTWLAVIVIVVVVVSATPWVGEAVVTAALGVLAAAIPVAGRLRAE</sequence>
<reference evidence="2 3" key="1">
    <citation type="submission" date="2020-08" db="EMBL/GenBank/DDBJ databases">
        <title>Sequencing the genomes of 1000 actinobacteria strains.</title>
        <authorList>
            <person name="Klenk H.-P."/>
        </authorList>
    </citation>
    <scope>NUCLEOTIDE SEQUENCE [LARGE SCALE GENOMIC DNA]</scope>
    <source>
        <strain evidence="2 3">DSM 44786</strain>
    </source>
</reference>
<keyword evidence="1" id="KW-0472">Membrane</keyword>
<accession>A0A7W7WJT9</accession>
<name>A0A7W7WJT9_9ACTN</name>
<protein>
    <submittedName>
        <fullName evidence="2">Uncharacterized protein</fullName>
    </submittedName>
</protein>
<comment type="caution">
    <text evidence="2">The sequence shown here is derived from an EMBL/GenBank/DDBJ whole genome shotgun (WGS) entry which is preliminary data.</text>
</comment>
<evidence type="ECO:0000313" key="2">
    <source>
        <dbReference type="EMBL" id="MBB4949513.1"/>
    </source>
</evidence>
<dbReference type="RefSeq" id="WP_184919896.1">
    <property type="nucleotide sequence ID" value="NZ_JACHJR010000001.1"/>
</dbReference>
<keyword evidence="1" id="KW-0812">Transmembrane</keyword>
<feature type="transmembrane region" description="Helical" evidence="1">
    <location>
        <begin position="20"/>
        <end position="37"/>
    </location>
</feature>
<keyword evidence="3" id="KW-1185">Reference proteome</keyword>
<dbReference type="Proteomes" id="UP000573327">
    <property type="component" value="Unassembled WGS sequence"/>
</dbReference>
<dbReference type="EMBL" id="JACHJR010000001">
    <property type="protein sequence ID" value="MBB4949513.1"/>
    <property type="molecule type" value="Genomic_DNA"/>
</dbReference>
<gene>
    <name evidence="2" type="ORF">F4556_005048</name>
</gene>
<evidence type="ECO:0000256" key="1">
    <source>
        <dbReference type="SAM" id="Phobius"/>
    </source>
</evidence>
<proteinExistence type="predicted"/>